<keyword evidence="6" id="KW-0460">Magnesium</keyword>
<keyword evidence="8" id="KW-0051">Antiviral defense</keyword>
<dbReference type="Gene3D" id="3.30.420.10">
    <property type="entry name" value="Ribonuclease H-like superfamily/Ribonuclease H"/>
    <property type="match status" value="1"/>
</dbReference>
<evidence type="ECO:0000256" key="8">
    <source>
        <dbReference type="ARBA" id="ARBA00023118"/>
    </source>
</evidence>
<sequence length="706" mass="82638">MNNWNLIQVFFNKEDYKDNFEQTGKYINLKSLDNQIIPPSVKATIREAISIFNKIKKLYSNEFNITKVVVELAREKNDKEQRDTITKINNINKKRKEDAIKLVNDLEPNLFDKESIEKKAFKVFLYQQQDGRDPYSGQFMNLPELIKNDNYCEIDHILPYSKSANDSISNKVLVLKSSNQIKGNRIPYDYFQNTVLENGWNWQEYKNWAYKVILNGDLTKFSNKNQRIQKYNNLVKEKFDEYDQLDFLSRNLNDTRYATKYFRDLLGNYSKNHNDEFRVICMNGSVTSYFRKKACLIKDRDDYSHHAQDASIIAIIANKSKSIFNLLLHDDRQISYMSKDGTIRLMDKETGEIIEEDLSPEDPRFNKTDLAIQDIAETINEKIANTIGDVMFSRKTVIKTNPSISDQTIYGYRKISEDSDEILQIQKLNLFEVDAKNKKSKENVKLSDFFGENPKLRENLLIYKSHKSEYEKLNNIYMQYKEKNEKAPFTAYMKDLTNIAPEIFTTNLINNYMSNGKVVVFDPTSKKQTFVKHLKYFFPDKKDLNVVLLNKKQNNKSFVENLKSIGVLVYKNKKDKYEIIGINALLYKFNNNVKKNKLLIENNYDNSILQKVKNNKNIPIDNKPISILFSNGTLLKNKLTNQIFIVTSFTPSLSTIEIKPIFMSTTKYLKIIKNKKSATTRMIFTINSLFDKFEIVNLDVIGNLFE</sequence>
<accession>A0A448ZZ73</accession>
<dbReference type="InterPro" id="IPR036397">
    <property type="entry name" value="RNaseH_sf"/>
</dbReference>
<geneLocation type="plasmid" evidence="14">
    <name>2</name>
</geneLocation>
<evidence type="ECO:0000259" key="13">
    <source>
        <dbReference type="PROSITE" id="PS51749"/>
    </source>
</evidence>
<keyword evidence="2 12" id="KW-0540">Nuclease</keyword>
<dbReference type="AlphaFoldDB" id="A0A448ZZ73"/>
<keyword evidence="14" id="KW-0614">Plasmid</keyword>
<proteinExistence type="predicted"/>
<evidence type="ECO:0000256" key="4">
    <source>
        <dbReference type="ARBA" id="ARBA00022759"/>
    </source>
</evidence>
<evidence type="ECO:0000313" key="14">
    <source>
        <dbReference type="EMBL" id="VEU56537.1"/>
    </source>
</evidence>
<dbReference type="InterPro" id="IPR033114">
    <property type="entry name" value="HNH_CAS9"/>
</dbReference>
<dbReference type="Pfam" id="PF13395">
    <property type="entry name" value="HNH_4"/>
    <property type="match status" value="1"/>
</dbReference>
<keyword evidence="9 12" id="KW-0238">DNA-binding</keyword>
<evidence type="ECO:0000256" key="9">
    <source>
        <dbReference type="ARBA" id="ARBA00023125"/>
    </source>
</evidence>
<dbReference type="GO" id="GO:0051607">
    <property type="term" value="P:defense response to virus"/>
    <property type="evidence" value="ECO:0007669"/>
    <property type="project" value="UniProtKB-KW"/>
</dbReference>
<dbReference type="InterPro" id="IPR055228">
    <property type="entry name" value="Cas9_RuvC"/>
</dbReference>
<evidence type="ECO:0000256" key="2">
    <source>
        <dbReference type="ARBA" id="ARBA00022722"/>
    </source>
</evidence>
<dbReference type="InterPro" id="IPR003615">
    <property type="entry name" value="HNH_nuc"/>
</dbReference>
<name>A0A448ZZ73_METSV</name>
<keyword evidence="3" id="KW-0479">Metal-binding</keyword>
<dbReference type="EMBL" id="LR214939">
    <property type="protein sequence ID" value="VEU56537.1"/>
    <property type="molecule type" value="Genomic_DNA"/>
</dbReference>
<gene>
    <name evidence="14" type="ORF">NCTC10113_01446</name>
</gene>
<dbReference type="Pfam" id="PF22702">
    <property type="entry name" value="Cas9_RuvC"/>
    <property type="match status" value="1"/>
</dbReference>
<evidence type="ECO:0000256" key="5">
    <source>
        <dbReference type="ARBA" id="ARBA00022801"/>
    </source>
</evidence>
<comment type="cofactor">
    <cofactor evidence="1">
        <name>Mg(2+)</name>
        <dbReference type="ChEBI" id="CHEBI:18420"/>
    </cofactor>
</comment>
<dbReference type="GO" id="GO:0004519">
    <property type="term" value="F:endonuclease activity"/>
    <property type="evidence" value="ECO:0007669"/>
    <property type="project" value="UniProtKB-UniRule"/>
</dbReference>
<dbReference type="PROSITE" id="PS51749">
    <property type="entry name" value="HNH_CAS9"/>
    <property type="match status" value="1"/>
</dbReference>
<dbReference type="NCBIfam" id="TIGR01865">
    <property type="entry name" value="cas_Csn1"/>
    <property type="match status" value="1"/>
</dbReference>
<keyword evidence="7" id="KW-0694">RNA-binding</keyword>
<evidence type="ECO:0000256" key="10">
    <source>
        <dbReference type="ARBA" id="ARBA00023211"/>
    </source>
</evidence>
<organism evidence="14">
    <name type="scientific">Metamycoplasma salivarium</name>
    <name type="common">Mycoplasma salivarium</name>
    <dbReference type="NCBI Taxonomy" id="2124"/>
    <lineage>
        <taxon>Bacteria</taxon>
        <taxon>Bacillati</taxon>
        <taxon>Mycoplasmatota</taxon>
        <taxon>Mycoplasmoidales</taxon>
        <taxon>Metamycoplasmataceae</taxon>
        <taxon>Metamycoplasma</taxon>
    </lineage>
</organism>
<dbReference type="GO" id="GO:0003677">
    <property type="term" value="F:DNA binding"/>
    <property type="evidence" value="ECO:0007669"/>
    <property type="project" value="UniProtKB-UniRule"/>
</dbReference>
<keyword evidence="10" id="KW-0464">Manganese</keyword>
<reference evidence="14" key="1">
    <citation type="submission" date="2019-01" db="EMBL/GenBank/DDBJ databases">
        <authorList>
            <consortium name="Pathogen Informatics"/>
        </authorList>
    </citation>
    <scope>NUCLEOTIDE SEQUENCE [LARGE SCALE GENOMIC DNA]</scope>
    <source>
        <strain evidence="14">NCTC10113</strain>
    </source>
</reference>
<evidence type="ECO:0000256" key="7">
    <source>
        <dbReference type="ARBA" id="ARBA00022884"/>
    </source>
</evidence>
<dbReference type="InterPro" id="IPR028629">
    <property type="entry name" value="Cas9"/>
</dbReference>
<evidence type="ECO:0000256" key="3">
    <source>
        <dbReference type="ARBA" id="ARBA00022723"/>
    </source>
</evidence>
<keyword evidence="5 12" id="KW-0378">Hydrolase</keyword>
<dbReference type="GO" id="GO:0046872">
    <property type="term" value="F:metal ion binding"/>
    <property type="evidence" value="ECO:0007669"/>
    <property type="project" value="UniProtKB-KW"/>
</dbReference>
<dbReference type="Gene3D" id="1.10.30.50">
    <property type="match status" value="1"/>
</dbReference>
<evidence type="ECO:0000256" key="11">
    <source>
        <dbReference type="ARBA" id="ARBA00046380"/>
    </source>
</evidence>
<evidence type="ECO:0000256" key="1">
    <source>
        <dbReference type="ARBA" id="ARBA00001946"/>
    </source>
</evidence>
<protein>
    <submittedName>
        <fullName evidence="14">Uncharacterized protein conserved in bacteria</fullName>
    </submittedName>
</protein>
<dbReference type="RefSeq" id="WP_024544368.1">
    <property type="nucleotide sequence ID" value="NZ_LR214938.2"/>
</dbReference>
<dbReference type="GO" id="GO:0016787">
    <property type="term" value="F:hydrolase activity"/>
    <property type="evidence" value="ECO:0007669"/>
    <property type="project" value="UniProtKB-KW"/>
</dbReference>
<keyword evidence="4 12" id="KW-0255">Endonuclease</keyword>
<evidence type="ECO:0000256" key="6">
    <source>
        <dbReference type="ARBA" id="ARBA00022842"/>
    </source>
</evidence>
<comment type="subunit">
    <text evidence="11">Monomer. Binds crRNA and tracrRNA.</text>
</comment>
<feature type="domain" description="HNH Cas9-type" evidence="13">
    <location>
        <begin position="78"/>
        <end position="252"/>
    </location>
</feature>
<dbReference type="GO" id="GO:0003723">
    <property type="term" value="F:RNA binding"/>
    <property type="evidence" value="ECO:0007669"/>
    <property type="project" value="UniProtKB-UniRule"/>
</dbReference>
<evidence type="ECO:0000256" key="12">
    <source>
        <dbReference type="PROSITE-ProRule" id="PRU01085"/>
    </source>
</evidence>